<evidence type="ECO:0000256" key="1">
    <source>
        <dbReference type="ARBA" id="ARBA00007905"/>
    </source>
</evidence>
<dbReference type="SUPFAM" id="SSF51430">
    <property type="entry name" value="NAD(P)-linked oxidoreductase"/>
    <property type="match status" value="1"/>
</dbReference>
<dbReference type="InterPro" id="IPR018170">
    <property type="entry name" value="Aldo/ket_reductase_CS"/>
</dbReference>
<evidence type="ECO:0000256" key="3">
    <source>
        <dbReference type="ARBA" id="ARBA00023002"/>
    </source>
</evidence>
<evidence type="ECO:0000259" key="7">
    <source>
        <dbReference type="Pfam" id="PF00248"/>
    </source>
</evidence>
<proteinExistence type="inferred from homology"/>
<feature type="site" description="Lowers pKa of active site Tyr" evidence="6">
    <location>
        <position position="90"/>
    </location>
</feature>
<dbReference type="InterPro" id="IPR023210">
    <property type="entry name" value="NADP_OxRdtase_dom"/>
</dbReference>
<dbReference type="PRINTS" id="PR00069">
    <property type="entry name" value="ALDKETRDTASE"/>
</dbReference>
<dbReference type="EMBL" id="HBEN01000669">
    <property type="protein sequence ID" value="CAD8429781.1"/>
    <property type="molecule type" value="Transcribed_RNA"/>
</dbReference>
<keyword evidence="2" id="KW-0521">NADP</keyword>
<feature type="domain" description="NADP-dependent oxidoreductase" evidence="7">
    <location>
        <begin position="21"/>
        <end position="314"/>
    </location>
</feature>
<evidence type="ECO:0000256" key="4">
    <source>
        <dbReference type="PIRSR" id="PIRSR000097-1"/>
    </source>
</evidence>
<dbReference type="Pfam" id="PF00248">
    <property type="entry name" value="Aldo_ket_red"/>
    <property type="match status" value="1"/>
</dbReference>
<comment type="similarity">
    <text evidence="1">Belongs to the aldo/keto reductase family.</text>
</comment>
<dbReference type="PIRSF" id="PIRSF000097">
    <property type="entry name" value="AKR"/>
    <property type="match status" value="1"/>
</dbReference>
<sequence length="352" mass="38223">MPPLRDAHAFEISPGVRMPRLGLGTFKVRGEDATNVTLAALRAGCRHVDTASCYRNEAAIRDAIDAWNDETNAEFSAADETSAAVFLTSKLAPSEMGDLARTREALFEMLARLGCLDARETGLEDEKDAETRETSSGKPLDLLLIHWPAKAGASPDDASHAAARRDAWHVLERARDLGYVRAIGVSNYTVSHLKEMRDDVLNVSEENTGTLTQRPKSLPCVNQVELHPRCQQKELRALCAELGVGVVAYSPLGCGELLSDPRVVRCADLIAKELRLDRVTPAQALLAWSLRQKGVVAAVVKSGDPKRAAANVGKEGLAFALRLALNASDGAFEELDEMDDGTHFCWDPSVVR</sequence>
<dbReference type="Gene3D" id="3.20.20.100">
    <property type="entry name" value="NADP-dependent oxidoreductase domain"/>
    <property type="match status" value="1"/>
</dbReference>
<dbReference type="InterPro" id="IPR036812">
    <property type="entry name" value="NAD(P)_OxRdtase_dom_sf"/>
</dbReference>
<dbReference type="InterPro" id="IPR020471">
    <property type="entry name" value="AKR"/>
</dbReference>
<evidence type="ECO:0000256" key="6">
    <source>
        <dbReference type="PIRSR" id="PIRSR000097-3"/>
    </source>
</evidence>
<dbReference type="PROSITE" id="PS00062">
    <property type="entry name" value="ALDOKETO_REDUCTASE_2"/>
    <property type="match status" value="1"/>
</dbReference>
<evidence type="ECO:0000313" key="8">
    <source>
        <dbReference type="EMBL" id="CAD8429781.1"/>
    </source>
</evidence>
<accession>A0A7S0CR40</accession>
<dbReference type="AlphaFoldDB" id="A0A7S0CR40"/>
<evidence type="ECO:0000256" key="5">
    <source>
        <dbReference type="PIRSR" id="PIRSR000097-2"/>
    </source>
</evidence>
<feature type="binding site" evidence="5">
    <location>
        <position position="146"/>
    </location>
    <ligand>
        <name>substrate</name>
    </ligand>
</feature>
<protein>
    <recommendedName>
        <fullName evidence="7">NADP-dependent oxidoreductase domain-containing protein</fullName>
    </recommendedName>
</protein>
<keyword evidence="3" id="KW-0560">Oxidoreductase</keyword>
<dbReference type="PANTHER" id="PTHR43827:SF3">
    <property type="entry name" value="NADP-DEPENDENT OXIDOREDUCTASE DOMAIN-CONTAINING PROTEIN"/>
    <property type="match status" value="1"/>
</dbReference>
<feature type="active site" description="Proton donor" evidence="4">
    <location>
        <position position="54"/>
    </location>
</feature>
<dbReference type="GO" id="GO:0016616">
    <property type="term" value="F:oxidoreductase activity, acting on the CH-OH group of donors, NAD or NADP as acceptor"/>
    <property type="evidence" value="ECO:0007669"/>
    <property type="project" value="UniProtKB-ARBA"/>
</dbReference>
<evidence type="ECO:0000256" key="2">
    <source>
        <dbReference type="ARBA" id="ARBA00022857"/>
    </source>
</evidence>
<organism evidence="8">
    <name type="scientific">Micromonas pusilla</name>
    <name type="common">Picoplanktonic green alga</name>
    <name type="synonym">Chromulina pusilla</name>
    <dbReference type="NCBI Taxonomy" id="38833"/>
    <lineage>
        <taxon>Eukaryota</taxon>
        <taxon>Viridiplantae</taxon>
        <taxon>Chlorophyta</taxon>
        <taxon>Mamiellophyceae</taxon>
        <taxon>Mamiellales</taxon>
        <taxon>Mamiellaceae</taxon>
        <taxon>Micromonas</taxon>
    </lineage>
</organism>
<dbReference type="PANTHER" id="PTHR43827">
    <property type="entry name" value="2,5-DIKETO-D-GLUCONIC ACID REDUCTASE"/>
    <property type="match status" value="1"/>
</dbReference>
<name>A0A7S0CR40_MICPS</name>
<reference evidence="8" key="1">
    <citation type="submission" date="2021-01" db="EMBL/GenBank/DDBJ databases">
        <authorList>
            <person name="Corre E."/>
            <person name="Pelletier E."/>
            <person name="Niang G."/>
            <person name="Scheremetjew M."/>
            <person name="Finn R."/>
            <person name="Kale V."/>
            <person name="Holt S."/>
            <person name="Cochrane G."/>
            <person name="Meng A."/>
            <person name="Brown T."/>
            <person name="Cohen L."/>
        </authorList>
    </citation>
    <scope>NUCLEOTIDE SEQUENCE</scope>
    <source>
        <strain evidence="8">CCAC1681</strain>
    </source>
</reference>
<gene>
    <name evidence="8" type="ORF">MSP1401_LOCUS565</name>
</gene>